<reference evidence="2" key="1">
    <citation type="submission" date="2014-11" db="EMBL/GenBank/DDBJ databases">
        <title>Genome sequencing of Roseivirga sp. D-25.</title>
        <authorList>
            <person name="Selvaratnam C."/>
            <person name="Thevarajoo S."/>
            <person name="Goh K.M."/>
            <person name="Eee R."/>
            <person name="Chan K.-G."/>
            <person name="Chong C.S."/>
        </authorList>
    </citation>
    <scope>NUCLEOTIDE SEQUENCE [LARGE SCALE GENOMIC DNA]</scope>
    <source>
        <strain evidence="2">D-25</strain>
    </source>
</reference>
<dbReference type="AlphaFoldDB" id="A0A0L8AJZ9"/>
<dbReference type="OrthoDB" id="942237at2"/>
<evidence type="ECO:0000313" key="1">
    <source>
        <dbReference type="EMBL" id="KOF02510.1"/>
    </source>
</evidence>
<accession>A0A0L8AJZ9</accession>
<proteinExistence type="predicted"/>
<dbReference type="PATRIC" id="fig|1566026.4.peg.714"/>
<dbReference type="EMBL" id="JSVA01000012">
    <property type="protein sequence ID" value="KOF02510.1"/>
    <property type="molecule type" value="Genomic_DNA"/>
</dbReference>
<evidence type="ECO:0000313" key="2">
    <source>
        <dbReference type="Proteomes" id="UP000036908"/>
    </source>
</evidence>
<dbReference type="RefSeq" id="WP_053223997.1">
    <property type="nucleotide sequence ID" value="NZ_JSVA01000012.1"/>
</dbReference>
<protein>
    <recommendedName>
        <fullName evidence="3">Adhesin domain-containing protein</fullName>
    </recommendedName>
</protein>
<evidence type="ECO:0008006" key="3">
    <source>
        <dbReference type="Google" id="ProtNLM"/>
    </source>
</evidence>
<comment type="caution">
    <text evidence="1">The sequence shown here is derived from an EMBL/GenBank/DDBJ whole genome shotgun (WGS) entry which is preliminary data.</text>
</comment>
<sequence length="296" mass="33109">MYRVILLAIVSIGIADMVVWGQTKTHFAVQEDASCEKINFYLKASSGTCEIRTRNGDTPISIMGLCEEEYVTPEFGQQMEGNVLNAWLNLNDSGKEGFTSKLTKIFGRKSTDTKNYWNIYLSHFKPYNLDLNYGVGKAYIDLSNIAVENMKITSGNAHVKVGYHSKMENLIEMDTFMVNVDLGDVEIDRLNMARAKTVIAEVGFGTLTMNFGESPELASEIWARVGAGSLTINLPLEEIPMMIRIKDTSFRKLKMPSNFVSIGDNVYVNPSYKEDSPNLLTFNIDLSMGNVIFAKN</sequence>
<organism evidence="1 2">
    <name type="scientific">Roseivirga seohaensis subsp. aquiponti</name>
    <dbReference type="NCBI Taxonomy" id="1566026"/>
    <lineage>
        <taxon>Bacteria</taxon>
        <taxon>Pseudomonadati</taxon>
        <taxon>Bacteroidota</taxon>
        <taxon>Cytophagia</taxon>
        <taxon>Cytophagales</taxon>
        <taxon>Roseivirgaceae</taxon>
        <taxon>Roseivirga</taxon>
    </lineage>
</organism>
<name>A0A0L8AJZ9_9BACT</name>
<keyword evidence="2" id="KW-1185">Reference proteome</keyword>
<gene>
    <name evidence="1" type="ORF">OB69_12115</name>
</gene>
<dbReference type="Proteomes" id="UP000036908">
    <property type="component" value="Unassembled WGS sequence"/>
</dbReference>